<keyword evidence="5 11" id="KW-0479">Metal-binding</keyword>
<protein>
    <submittedName>
        <fullName evidence="16">Protein mono-ADP-ribosyltransferase PARP12-like</fullName>
    </submittedName>
</protein>
<proteinExistence type="inferred from homology"/>
<dbReference type="Ensembl" id="ENSGWIT00000007369.1">
    <property type="protein sequence ID" value="ENSGWIP00000006660.1"/>
    <property type="gene ID" value="ENSGWIG00000003870.1"/>
</dbReference>
<dbReference type="Pfam" id="PF25261">
    <property type="entry name" value="zf-CCCH_PARP12"/>
    <property type="match status" value="1"/>
</dbReference>
<keyword evidence="8 11" id="KW-0862">Zinc</keyword>
<dbReference type="PANTHER" id="PTHR45740:SF6">
    <property type="entry name" value="PROTEIN MONO-ADP-RIBOSYLTRANSFERASE PARP12"/>
    <property type="match status" value="1"/>
</dbReference>
<comment type="similarity">
    <text evidence="10">Belongs to the ARTD/PARP family.</text>
</comment>
<dbReference type="PROSITE" id="PS51059">
    <property type="entry name" value="PARP_CATALYTIC"/>
    <property type="match status" value="1"/>
</dbReference>
<dbReference type="InterPro" id="IPR056226">
    <property type="entry name" value="WH_PARP12"/>
</dbReference>
<dbReference type="InterPro" id="IPR004170">
    <property type="entry name" value="WWE_dom"/>
</dbReference>
<evidence type="ECO:0000256" key="2">
    <source>
        <dbReference type="ARBA" id="ARBA00004496"/>
    </source>
</evidence>
<dbReference type="SUPFAM" id="SSF56399">
    <property type="entry name" value="ADP-ribosylation"/>
    <property type="match status" value="1"/>
</dbReference>
<dbReference type="SUPFAM" id="SSF117839">
    <property type="entry name" value="WWE domain"/>
    <property type="match status" value="1"/>
</dbReference>
<feature type="domain" description="WWE" evidence="14">
    <location>
        <begin position="392"/>
        <end position="484"/>
    </location>
</feature>
<accession>A0A8C5DGI6</accession>
<keyword evidence="17" id="KW-1185">Reference proteome</keyword>
<evidence type="ECO:0000256" key="3">
    <source>
        <dbReference type="ARBA" id="ARBA00022490"/>
    </source>
</evidence>
<dbReference type="GO" id="GO:0003950">
    <property type="term" value="F:NAD+ poly-ADP-ribosyltransferase activity"/>
    <property type="evidence" value="ECO:0007669"/>
    <property type="project" value="InterPro"/>
</dbReference>
<dbReference type="PANTHER" id="PTHR45740">
    <property type="entry name" value="POLY [ADP-RIBOSE] POLYMERASE"/>
    <property type="match status" value="1"/>
</dbReference>
<feature type="compositionally biased region" description="Polar residues" evidence="12">
    <location>
        <begin position="496"/>
        <end position="513"/>
    </location>
</feature>
<keyword evidence="4" id="KW-0597">Phosphoprotein</keyword>
<dbReference type="Pfam" id="PF24356">
    <property type="entry name" value="WHD_PARP12"/>
    <property type="match status" value="1"/>
</dbReference>
<gene>
    <name evidence="16" type="primary">parp12a</name>
</gene>
<evidence type="ECO:0000313" key="17">
    <source>
        <dbReference type="Proteomes" id="UP000694680"/>
    </source>
</evidence>
<reference evidence="16" key="1">
    <citation type="submission" date="2020-06" db="EMBL/GenBank/DDBJ databases">
        <authorList>
            <consortium name="Wellcome Sanger Institute Data Sharing"/>
        </authorList>
    </citation>
    <scope>NUCLEOTIDE SEQUENCE [LARGE SCALE GENOMIC DNA]</scope>
</reference>
<dbReference type="Proteomes" id="UP000694680">
    <property type="component" value="Chromosome 6"/>
</dbReference>
<evidence type="ECO:0000256" key="8">
    <source>
        <dbReference type="ARBA" id="ARBA00022833"/>
    </source>
</evidence>
<dbReference type="PROSITE" id="PS50918">
    <property type="entry name" value="WWE"/>
    <property type="match status" value="1"/>
</dbReference>
<dbReference type="Pfam" id="PF23466">
    <property type="entry name" value="WWE_4"/>
    <property type="match status" value="1"/>
</dbReference>
<keyword evidence="6" id="KW-0677">Repeat</keyword>
<evidence type="ECO:0000256" key="1">
    <source>
        <dbReference type="ARBA" id="ARBA00004123"/>
    </source>
</evidence>
<dbReference type="InterPro" id="IPR051712">
    <property type="entry name" value="ARTD-AVP"/>
</dbReference>
<evidence type="ECO:0000256" key="5">
    <source>
        <dbReference type="ARBA" id="ARBA00022723"/>
    </source>
</evidence>
<dbReference type="InterPro" id="IPR012317">
    <property type="entry name" value="Poly(ADP-ribose)pol_cat_dom"/>
</dbReference>
<dbReference type="Pfam" id="PF02825">
    <property type="entry name" value="WWE"/>
    <property type="match status" value="1"/>
</dbReference>
<dbReference type="GO" id="GO:0008270">
    <property type="term" value="F:zinc ion binding"/>
    <property type="evidence" value="ECO:0007669"/>
    <property type="project" value="UniProtKB-KW"/>
</dbReference>
<dbReference type="Gene3D" id="3.90.228.10">
    <property type="match status" value="1"/>
</dbReference>
<reference evidence="16" key="2">
    <citation type="submission" date="2025-08" db="UniProtKB">
        <authorList>
            <consortium name="Ensembl"/>
        </authorList>
    </citation>
    <scope>IDENTIFICATION</scope>
</reference>
<evidence type="ECO:0000259" key="15">
    <source>
        <dbReference type="PROSITE" id="PS51059"/>
    </source>
</evidence>
<evidence type="ECO:0000256" key="11">
    <source>
        <dbReference type="PROSITE-ProRule" id="PRU00723"/>
    </source>
</evidence>
<dbReference type="CDD" id="cd01439">
    <property type="entry name" value="TCCD_inducible_PARP_like"/>
    <property type="match status" value="1"/>
</dbReference>
<dbReference type="PROSITE" id="PS50103">
    <property type="entry name" value="ZF_C3H1"/>
    <property type="match status" value="2"/>
</dbReference>
<dbReference type="InterPro" id="IPR000571">
    <property type="entry name" value="Znf_CCCH"/>
</dbReference>
<evidence type="ECO:0000259" key="14">
    <source>
        <dbReference type="PROSITE" id="PS50918"/>
    </source>
</evidence>
<dbReference type="Gene3D" id="3.30.720.50">
    <property type="match status" value="1"/>
</dbReference>
<feature type="domain" description="C3H1-type" evidence="13">
    <location>
        <begin position="202"/>
        <end position="224"/>
    </location>
</feature>
<feature type="domain" description="C3H1-type" evidence="13">
    <location>
        <begin position="119"/>
        <end position="141"/>
    </location>
</feature>
<keyword evidence="3" id="KW-0963">Cytoplasm</keyword>
<dbReference type="GO" id="GO:1990404">
    <property type="term" value="F:NAD+-protein mono-ADP-ribosyltransferase activity"/>
    <property type="evidence" value="ECO:0007669"/>
    <property type="project" value="TreeGrafter"/>
</dbReference>
<evidence type="ECO:0000256" key="9">
    <source>
        <dbReference type="ARBA" id="ARBA00023242"/>
    </source>
</evidence>
<comment type="subcellular location">
    <subcellularLocation>
        <location evidence="2">Cytoplasm</location>
    </subcellularLocation>
    <subcellularLocation>
        <location evidence="1">Nucleus</location>
    </subcellularLocation>
</comment>
<dbReference type="Pfam" id="PF00644">
    <property type="entry name" value="PARP"/>
    <property type="match status" value="1"/>
</dbReference>
<sequence length="705" mass="80922">MKNLFKIYRNKFIILDQEKGPAADMTSATTKIVLSLLYDNHGCLEFRRLEELMKKSFTIAESVLRTVLFDDTIIAIKEGKEEPSGPLQICPDSLIVAKTGLRLCKKKAEECEQCEGLHLCMYHVCGGCEFGLKCKNSHSLTLPHNATVLRKYNLEALPEKQLFQLLIQNDPSLFPEICSYYNYGKGLHGSCKYTTTCNKIHVCKHHFQGDCTFGSTCKRNHKLDEQTLKFFRGVSEENMKNLFKIYRNKFIILDQEKGPAAAVVRVPSPQFSQNKPITTSQAIKKEICLFHLLKKCNFKAEKCAHVHWCLPYKWEVLDEDNVTWKDLDINERIEKTYSDPAQDSCSMEEVAAAPRKLYLQMSRQSSVFEQSVDFITMTSEGSPVRRLSTVSSVLKPPNYLFTTQWVWYWKDDNGKWLEFGKSDDDTPATVTTQTLEKEYLADREAEISFSAGQQDYILRFKDTAGTQRMYQIDTRSKTRREVRRRPRFFSPKDVESQPSTLSQGSTSSTAGNVPSSWDKKFLPSYGYKMVSLSHSAQEYRMIEKLFMNSMSQSTITSIERIQNPSLWKLFQCQKEQMNARNGGKPANMMHLFHGTSEEQVEDICEQNFDWRMCGLHNTLYGKGSYFAKEASLSDKYSRASGTKVMFVALVLVGDYTQGHSSFVRPPAKEGSTALYDSCVNRDRNPSIYVIFDKLQIYPEYLIKYS</sequence>
<dbReference type="InterPro" id="IPR057602">
    <property type="entry name" value="Zfn-CCCH_PARP12"/>
</dbReference>
<dbReference type="AlphaFoldDB" id="A0A8C5DGI6"/>
<feature type="compositionally biased region" description="Basic residues" evidence="12">
    <location>
        <begin position="477"/>
        <end position="487"/>
    </location>
</feature>
<evidence type="ECO:0000256" key="12">
    <source>
        <dbReference type="SAM" id="MobiDB-lite"/>
    </source>
</evidence>
<dbReference type="GO" id="GO:0005634">
    <property type="term" value="C:nucleus"/>
    <property type="evidence" value="ECO:0007669"/>
    <property type="project" value="UniProtKB-SubCell"/>
</dbReference>
<feature type="zinc finger region" description="C3H1-type" evidence="11">
    <location>
        <begin position="202"/>
        <end position="224"/>
    </location>
</feature>
<keyword evidence="7 11" id="KW-0863">Zinc-finger</keyword>
<feature type="region of interest" description="Disordered" evidence="12">
    <location>
        <begin position="474"/>
        <end position="513"/>
    </location>
</feature>
<evidence type="ECO:0000256" key="10">
    <source>
        <dbReference type="ARBA" id="ARBA00024347"/>
    </source>
</evidence>
<feature type="zinc finger region" description="C3H1-type" evidence="11">
    <location>
        <begin position="119"/>
        <end position="141"/>
    </location>
</feature>
<organism evidence="16 17">
    <name type="scientific">Gouania willdenowi</name>
    <name type="common">Blunt-snouted clingfish</name>
    <name type="synonym">Lepadogaster willdenowi</name>
    <dbReference type="NCBI Taxonomy" id="441366"/>
    <lineage>
        <taxon>Eukaryota</taxon>
        <taxon>Metazoa</taxon>
        <taxon>Chordata</taxon>
        <taxon>Craniata</taxon>
        <taxon>Vertebrata</taxon>
        <taxon>Euteleostomi</taxon>
        <taxon>Actinopterygii</taxon>
        <taxon>Neopterygii</taxon>
        <taxon>Teleostei</taxon>
        <taxon>Neoteleostei</taxon>
        <taxon>Acanthomorphata</taxon>
        <taxon>Ovalentaria</taxon>
        <taxon>Blenniimorphae</taxon>
        <taxon>Blenniiformes</taxon>
        <taxon>Gobiesocoidei</taxon>
        <taxon>Gobiesocidae</taxon>
        <taxon>Gobiesocinae</taxon>
        <taxon>Gouania</taxon>
    </lineage>
</organism>
<evidence type="ECO:0000256" key="4">
    <source>
        <dbReference type="ARBA" id="ARBA00022553"/>
    </source>
</evidence>
<keyword evidence="9" id="KW-0539">Nucleus</keyword>
<name>A0A8C5DGI6_GOUWI</name>
<evidence type="ECO:0000256" key="7">
    <source>
        <dbReference type="ARBA" id="ARBA00022771"/>
    </source>
</evidence>
<reference evidence="16" key="3">
    <citation type="submission" date="2025-09" db="UniProtKB">
        <authorList>
            <consortium name="Ensembl"/>
        </authorList>
    </citation>
    <scope>IDENTIFICATION</scope>
</reference>
<feature type="domain" description="PARP catalytic" evidence="15">
    <location>
        <begin position="513"/>
        <end position="705"/>
    </location>
</feature>
<dbReference type="GO" id="GO:0005737">
    <property type="term" value="C:cytoplasm"/>
    <property type="evidence" value="ECO:0007669"/>
    <property type="project" value="UniProtKB-SubCell"/>
</dbReference>
<evidence type="ECO:0000259" key="13">
    <source>
        <dbReference type="PROSITE" id="PS50103"/>
    </source>
</evidence>
<dbReference type="InterPro" id="IPR037197">
    <property type="entry name" value="WWE_dom_sf"/>
</dbReference>
<evidence type="ECO:0000313" key="16">
    <source>
        <dbReference type="Ensembl" id="ENSGWIP00000006660.1"/>
    </source>
</evidence>
<evidence type="ECO:0000256" key="6">
    <source>
        <dbReference type="ARBA" id="ARBA00022737"/>
    </source>
</evidence>